<keyword evidence="1" id="KW-0812">Transmembrane</keyword>
<keyword evidence="1" id="KW-0472">Membrane</keyword>
<gene>
    <name evidence="2" type="ORF">STH12_04244</name>
</gene>
<evidence type="ECO:0000256" key="1">
    <source>
        <dbReference type="SAM" id="Phobius"/>
    </source>
</evidence>
<dbReference type="Proteomes" id="UP000278437">
    <property type="component" value="Plasmid pSTH1"/>
</dbReference>
<dbReference type="GeneID" id="39490254"/>
<feature type="transmembrane region" description="Helical" evidence="1">
    <location>
        <begin position="9"/>
        <end position="30"/>
    </location>
</feature>
<keyword evidence="1" id="KW-1133">Transmembrane helix</keyword>
<sequence length="321" mass="35718">MRTLQHQKGFANIVMLIVGLSMLMYLMMYGQQRFKIMQIQNVIKPFYQHLDHIKNQVNAYQIDQIAQGWPPSSAAVFPNTWSNLQPAYLPNCSTTDNNAGKCRKPEQTPWGTSMAMTRISSPIPSSPLPRYRLQIQIPLPNATSDATRLEHQAVLELFGRFPGSEYIEASNSLIVWIDRIDTGVQQDALVKRSGDDSTLTGDWDVGGNYAITNAKDFTIRNTDGSQRRLGAGTVSTVTAKHNQRITKHTCPVGLTPAITTSIKGIFNETDPNFSFANVGSSRSYTVNSSTYWTVKLDYLATVNGVVSERHDGEVIVQLICQ</sequence>
<evidence type="ECO:0000313" key="2">
    <source>
        <dbReference type="EMBL" id="AZQ13270.1"/>
    </source>
</evidence>
<geneLocation type="plasmid" evidence="3">
    <name>psth1</name>
</geneLocation>
<dbReference type="RefSeq" id="WP_126169617.1">
    <property type="nucleotide sequence ID" value="NZ_CP020374.1"/>
</dbReference>
<proteinExistence type="predicted"/>
<keyword evidence="2" id="KW-0614">Plasmid</keyword>
<organism evidence="2 3">
    <name type="scientific">Shewanella khirikhana</name>
    <dbReference type="NCBI Taxonomy" id="1965282"/>
    <lineage>
        <taxon>Bacteria</taxon>
        <taxon>Pseudomonadati</taxon>
        <taxon>Pseudomonadota</taxon>
        <taxon>Gammaproteobacteria</taxon>
        <taxon>Alteromonadales</taxon>
        <taxon>Shewanellaceae</taxon>
        <taxon>Shewanella</taxon>
    </lineage>
</organism>
<accession>A0ABN5U3Z2</accession>
<reference evidence="2 3" key="1">
    <citation type="submission" date="2017-03" db="EMBL/GenBank/DDBJ databases">
        <title>Full genome sequence of a non-lethal Shewanella isolate that potentiates virulence of Vibio parahaemolyticus causing acute hepatopancreatic necrosis disease (AHPND) in shrimp.</title>
        <authorList>
            <person name="Prachumwat A."/>
            <person name="Sritunyalucksana K."/>
        </authorList>
    </citation>
    <scope>NUCLEOTIDE SEQUENCE [LARGE SCALE GENOMIC DNA]</scope>
    <source>
        <strain evidence="2 3">TH2012</strain>
        <plasmid evidence="3">psth1</plasmid>
    </source>
</reference>
<keyword evidence="3" id="KW-1185">Reference proteome</keyword>
<dbReference type="EMBL" id="CP020374">
    <property type="protein sequence ID" value="AZQ13270.1"/>
    <property type="molecule type" value="Genomic_DNA"/>
</dbReference>
<name>A0ABN5U3Z2_9GAMM</name>
<protein>
    <submittedName>
        <fullName evidence="2">Uncharacterized protein</fullName>
    </submittedName>
</protein>
<evidence type="ECO:0000313" key="3">
    <source>
        <dbReference type="Proteomes" id="UP000278437"/>
    </source>
</evidence>